<gene>
    <name evidence="1" type="ORF">C5748_22550</name>
</gene>
<dbReference type="InterPro" id="IPR005152">
    <property type="entry name" value="Lipase_secreted"/>
</dbReference>
<proteinExistence type="predicted"/>
<dbReference type="Gene3D" id="3.40.50.1820">
    <property type="entry name" value="alpha/beta hydrolase"/>
    <property type="match status" value="2"/>
</dbReference>
<protein>
    <submittedName>
        <fullName evidence="1">Lipase</fullName>
    </submittedName>
</protein>
<organism evidence="1 2">
    <name type="scientific">Phyllobacterium phragmitis</name>
    <dbReference type="NCBI Taxonomy" id="2670329"/>
    <lineage>
        <taxon>Bacteria</taxon>
        <taxon>Pseudomonadati</taxon>
        <taxon>Pseudomonadota</taxon>
        <taxon>Alphaproteobacteria</taxon>
        <taxon>Hyphomicrobiales</taxon>
        <taxon>Phyllobacteriaceae</taxon>
        <taxon>Phyllobacterium</taxon>
    </lineage>
</organism>
<dbReference type="SUPFAM" id="SSF53474">
    <property type="entry name" value="alpha/beta-Hydrolases"/>
    <property type="match status" value="1"/>
</dbReference>
<dbReference type="PIRSF" id="PIRSF029171">
    <property type="entry name" value="Esterase_LipA"/>
    <property type="match status" value="1"/>
</dbReference>
<dbReference type="Pfam" id="PF03583">
    <property type="entry name" value="LIP"/>
    <property type="match status" value="1"/>
</dbReference>
<evidence type="ECO:0000313" key="2">
    <source>
        <dbReference type="Proteomes" id="UP000239434"/>
    </source>
</evidence>
<evidence type="ECO:0000313" key="1">
    <source>
        <dbReference type="EMBL" id="PRD41282.1"/>
    </source>
</evidence>
<dbReference type="PANTHER" id="PTHR34853">
    <property type="match status" value="1"/>
</dbReference>
<name>A0A2S9ILA8_9HYPH</name>
<keyword evidence="2" id="KW-1185">Reference proteome</keyword>
<dbReference type="GO" id="GO:0004806">
    <property type="term" value="F:triacylglycerol lipase activity"/>
    <property type="evidence" value="ECO:0007669"/>
    <property type="project" value="InterPro"/>
</dbReference>
<comment type="caution">
    <text evidence="1">The sequence shown here is derived from an EMBL/GenBank/DDBJ whole genome shotgun (WGS) entry which is preliminary data.</text>
</comment>
<dbReference type="EMBL" id="PVBR01000022">
    <property type="protein sequence ID" value="PRD41282.1"/>
    <property type="molecule type" value="Genomic_DNA"/>
</dbReference>
<dbReference type="AlphaFoldDB" id="A0A2S9ILA8"/>
<sequence length="393" mass="41073">MMNWKRTAAIVIGLIALAALSHAGLSHWQERFYYASVSKLAAGDPGSIIHRERMNAGIEGAEAWRVLYRSTGLEGEAIAVSGVVIVPVAEPPADGFPVVAWAHPTTGIAQQCAPSFDQDIGRTIPGLKEMVKKGFVVAATDYVGLGTAGPHPYLVGKSAAHSVLNSVRAAGGVTRTSRKFVVWGHSQGGHAALWTGQLSAEFAPELIPLGVAAAAPASNLSALFEDDHATAGGKAFTTLALLSWSKIYGLDLGSVIEPGSLASARVIGKECMTNRLDLLIDGWALRGLAKSFLKIDPTKVAPWSGIIKENTPSRMQAGLPVLITQGTRDSVVLPPVTRNFARGLCKAGTPVEMVEMDADHLSVATLGADVVVQWIADRLSGYAAASGCSVPAG</sequence>
<dbReference type="Proteomes" id="UP000239434">
    <property type="component" value="Unassembled WGS sequence"/>
</dbReference>
<dbReference type="PANTHER" id="PTHR34853:SF1">
    <property type="entry name" value="LIPASE 5"/>
    <property type="match status" value="1"/>
</dbReference>
<dbReference type="GO" id="GO:0016042">
    <property type="term" value="P:lipid catabolic process"/>
    <property type="evidence" value="ECO:0007669"/>
    <property type="project" value="InterPro"/>
</dbReference>
<dbReference type="InterPro" id="IPR029058">
    <property type="entry name" value="AB_hydrolase_fold"/>
</dbReference>
<accession>A0A2S9ILA8</accession>
<reference evidence="1 2" key="1">
    <citation type="submission" date="2018-02" db="EMBL/GenBank/DDBJ databases">
        <title>The draft genome of Phyllobacterium sp. 1N-3.</title>
        <authorList>
            <person name="Liu L."/>
            <person name="Li L."/>
            <person name="Zhang X."/>
            <person name="Wang T."/>
            <person name="Liang L."/>
        </authorList>
    </citation>
    <scope>NUCLEOTIDE SEQUENCE [LARGE SCALE GENOMIC DNA]</scope>
    <source>
        <strain evidence="1 2">1N-3</strain>
    </source>
</reference>